<dbReference type="InterPro" id="IPR014729">
    <property type="entry name" value="Rossmann-like_a/b/a_fold"/>
</dbReference>
<dbReference type="Pfam" id="PF09334">
    <property type="entry name" value="tRNA-synt_1g"/>
    <property type="match status" value="1"/>
</dbReference>
<name>A0A382AZM4_9ZZZZ</name>
<feature type="non-terminal residue" evidence="10">
    <location>
        <position position="539"/>
    </location>
</feature>
<dbReference type="GO" id="GO:0004823">
    <property type="term" value="F:leucine-tRNA ligase activity"/>
    <property type="evidence" value="ECO:0007669"/>
    <property type="project" value="UniProtKB-EC"/>
</dbReference>
<dbReference type="GO" id="GO:0006429">
    <property type="term" value="P:leucyl-tRNA aminoacylation"/>
    <property type="evidence" value="ECO:0007669"/>
    <property type="project" value="InterPro"/>
</dbReference>
<evidence type="ECO:0000256" key="7">
    <source>
        <dbReference type="ARBA" id="ARBA00023146"/>
    </source>
</evidence>
<evidence type="ECO:0000313" key="10">
    <source>
        <dbReference type="EMBL" id="SVB07010.1"/>
    </source>
</evidence>
<dbReference type="PANTHER" id="PTHR43740:SF2">
    <property type="entry name" value="LEUCINE--TRNA LIGASE, MITOCHONDRIAL"/>
    <property type="match status" value="1"/>
</dbReference>
<dbReference type="InterPro" id="IPR009008">
    <property type="entry name" value="Val/Leu/Ile-tRNA-synth_edit"/>
</dbReference>
<accession>A0A382AZM4</accession>
<keyword evidence="5" id="KW-0067">ATP-binding</keyword>
<dbReference type="GO" id="GO:0005524">
    <property type="term" value="F:ATP binding"/>
    <property type="evidence" value="ECO:0007669"/>
    <property type="project" value="UniProtKB-KW"/>
</dbReference>
<dbReference type="SUPFAM" id="SSF52374">
    <property type="entry name" value="Nucleotidylyl transferase"/>
    <property type="match status" value="1"/>
</dbReference>
<keyword evidence="3" id="KW-0436">Ligase</keyword>
<dbReference type="InterPro" id="IPR015413">
    <property type="entry name" value="Methionyl/Leucyl_tRNA_Synth"/>
</dbReference>
<dbReference type="NCBIfam" id="TIGR00396">
    <property type="entry name" value="leuS_bact"/>
    <property type="match status" value="1"/>
</dbReference>
<dbReference type="CDD" id="cd00812">
    <property type="entry name" value="LeuRS_core"/>
    <property type="match status" value="1"/>
</dbReference>
<evidence type="ECO:0000256" key="5">
    <source>
        <dbReference type="ARBA" id="ARBA00022840"/>
    </source>
</evidence>
<evidence type="ECO:0000256" key="6">
    <source>
        <dbReference type="ARBA" id="ARBA00022917"/>
    </source>
</evidence>
<dbReference type="PRINTS" id="PR00985">
    <property type="entry name" value="TRNASYNTHLEU"/>
</dbReference>
<feature type="domain" description="Leucyl-tRNA synthetase editing" evidence="9">
    <location>
        <begin position="221"/>
        <end position="403"/>
    </location>
</feature>
<keyword evidence="7" id="KW-0030">Aminoacyl-tRNA synthetase</keyword>
<evidence type="ECO:0000256" key="1">
    <source>
        <dbReference type="ARBA" id="ARBA00005594"/>
    </source>
</evidence>
<keyword evidence="4" id="KW-0547">Nucleotide-binding</keyword>
<comment type="similarity">
    <text evidence="1">Belongs to the class-I aminoacyl-tRNA synthetase family.</text>
</comment>
<keyword evidence="6" id="KW-0648">Protein biosynthesis</keyword>
<sequence>MVEAYSFNKIEAKWQEKWRKSKIHSPDLTDSLKKYYALTMFSYPSGDKLHIGHWYNYGPADTFARFMKMKGYNVFQPQGFDAFGLPAENFAIQHKIHPAESTKKNIATMKKQLDSIGASYDWSNELITCDPEYYKWTQWLFLKLYEMGLAYQKTAPVNWCPSCGTVLANEQVKDGVCDRCKEPVTKKELTQWFFKITEYAEELLEKLDSLDWPEKTKHMQRNWIGKSVGANIIFNIKGFEDKIEIFTTRPDTIYGATYLVLAPEHPLLNSIVLPENIEAVKSYIESAKVKTEIERMSVDRNKTGVFTGSYAVNPINKAEIPIWVADYVVSSYGTGAIMAVPSGDERDFEFAKTFNLPIIEVVSNDGKEHGNDECFSNYGISVNSGEYSGKSTEKVQELINAKLDEMGCGGAKIQYKLHDWLISRQRYWGTPIPIVHCSVCGIVPLSIDELPVLLPEDIELSSTYGDELSPLATSDSYINVKCPKCGVDAKRDADTMDTFVCSSWYYLRYPNAHYDKGPFDPDRLNWLPVDCYIGGAEHA</sequence>
<organism evidence="10">
    <name type="scientific">marine metagenome</name>
    <dbReference type="NCBI Taxonomy" id="408172"/>
    <lineage>
        <taxon>unclassified sequences</taxon>
        <taxon>metagenomes</taxon>
        <taxon>ecological metagenomes</taxon>
    </lineage>
</organism>
<evidence type="ECO:0000259" key="8">
    <source>
        <dbReference type="Pfam" id="PF09334"/>
    </source>
</evidence>
<evidence type="ECO:0000259" key="9">
    <source>
        <dbReference type="Pfam" id="PF13603"/>
    </source>
</evidence>
<dbReference type="GO" id="GO:0005829">
    <property type="term" value="C:cytosol"/>
    <property type="evidence" value="ECO:0007669"/>
    <property type="project" value="TreeGrafter"/>
</dbReference>
<protein>
    <recommendedName>
        <fullName evidence="2">leucine--tRNA ligase</fullName>
        <ecNumber evidence="2">6.1.1.4</ecNumber>
    </recommendedName>
</protein>
<evidence type="ECO:0000256" key="3">
    <source>
        <dbReference type="ARBA" id="ARBA00022598"/>
    </source>
</evidence>
<dbReference type="SUPFAM" id="SSF50677">
    <property type="entry name" value="ValRS/IleRS/LeuRS editing domain"/>
    <property type="match status" value="1"/>
</dbReference>
<dbReference type="InterPro" id="IPR002302">
    <property type="entry name" value="Leu-tRNA-ligase"/>
</dbReference>
<dbReference type="PANTHER" id="PTHR43740">
    <property type="entry name" value="LEUCYL-TRNA SYNTHETASE"/>
    <property type="match status" value="1"/>
</dbReference>
<feature type="domain" description="Methionyl/Leucyl tRNA synthetase" evidence="8">
    <location>
        <begin position="41"/>
        <end position="182"/>
    </location>
</feature>
<gene>
    <name evidence="10" type="ORF">METZ01_LOCUS159864</name>
</gene>
<dbReference type="Gene3D" id="3.40.50.620">
    <property type="entry name" value="HUPs"/>
    <property type="match status" value="1"/>
</dbReference>
<proteinExistence type="inferred from homology"/>
<dbReference type="Gene3D" id="3.90.740.10">
    <property type="entry name" value="Valyl/Leucyl/Isoleucyl-tRNA synthetase, editing domain"/>
    <property type="match status" value="1"/>
</dbReference>
<evidence type="ECO:0000256" key="4">
    <source>
        <dbReference type="ARBA" id="ARBA00022741"/>
    </source>
</evidence>
<dbReference type="EMBL" id="UINC01027561">
    <property type="protein sequence ID" value="SVB07010.1"/>
    <property type="molecule type" value="Genomic_DNA"/>
</dbReference>
<dbReference type="GO" id="GO:0002161">
    <property type="term" value="F:aminoacyl-tRNA deacylase activity"/>
    <property type="evidence" value="ECO:0007669"/>
    <property type="project" value="InterPro"/>
</dbReference>
<dbReference type="InterPro" id="IPR025709">
    <property type="entry name" value="Leu_tRNA-synth_edit"/>
</dbReference>
<dbReference type="AlphaFoldDB" id="A0A382AZM4"/>
<dbReference type="EC" id="6.1.1.4" evidence="2"/>
<evidence type="ECO:0000256" key="2">
    <source>
        <dbReference type="ARBA" id="ARBA00013164"/>
    </source>
</evidence>
<dbReference type="Pfam" id="PF13603">
    <property type="entry name" value="tRNA-synt_1_2"/>
    <property type="match status" value="1"/>
</dbReference>
<reference evidence="10" key="1">
    <citation type="submission" date="2018-05" db="EMBL/GenBank/DDBJ databases">
        <authorList>
            <person name="Lanie J.A."/>
            <person name="Ng W.-L."/>
            <person name="Kazmierczak K.M."/>
            <person name="Andrzejewski T.M."/>
            <person name="Davidsen T.M."/>
            <person name="Wayne K.J."/>
            <person name="Tettelin H."/>
            <person name="Glass J.I."/>
            <person name="Rusch D."/>
            <person name="Podicherti R."/>
            <person name="Tsui H.-C.T."/>
            <person name="Winkler M.E."/>
        </authorList>
    </citation>
    <scope>NUCLEOTIDE SEQUENCE</scope>
</reference>
<dbReference type="FunFam" id="3.40.50.620:FF:000003">
    <property type="entry name" value="Leucine--tRNA ligase"/>
    <property type="match status" value="1"/>
</dbReference>